<evidence type="ECO:0000256" key="4">
    <source>
        <dbReference type="SAM" id="MobiDB-lite"/>
    </source>
</evidence>
<dbReference type="GO" id="GO:0016491">
    <property type="term" value="F:oxidoreductase activity"/>
    <property type="evidence" value="ECO:0007669"/>
    <property type="project" value="InterPro"/>
</dbReference>
<dbReference type="PANTHER" id="PTHR10668">
    <property type="entry name" value="PHYTOENE DEHYDROGENASE"/>
    <property type="match status" value="1"/>
</dbReference>
<feature type="region of interest" description="Disordered" evidence="4">
    <location>
        <begin position="501"/>
        <end position="522"/>
    </location>
</feature>
<evidence type="ECO:0000256" key="1">
    <source>
        <dbReference type="ARBA" id="ARBA00037217"/>
    </source>
</evidence>
<evidence type="ECO:0000256" key="3">
    <source>
        <dbReference type="ARBA" id="ARBA00040298"/>
    </source>
</evidence>
<dbReference type="PANTHER" id="PTHR10668:SF105">
    <property type="entry name" value="DEHYDROGENASE-RELATED"/>
    <property type="match status" value="1"/>
</dbReference>
<dbReference type="OrthoDB" id="9774675at2"/>
<dbReference type="Proteomes" id="UP000295301">
    <property type="component" value="Unassembled WGS sequence"/>
</dbReference>
<dbReference type="InterPro" id="IPR036188">
    <property type="entry name" value="FAD/NAD-bd_sf"/>
</dbReference>
<name>A0A4R5UWZ1_9RHOB</name>
<reference evidence="6 7" key="1">
    <citation type="submission" date="2019-03" db="EMBL/GenBank/DDBJ databases">
        <title>Ruegeria lutea sp. nov., a novel strain, isolated from marine sediment, the Masan Bay, South Korea.</title>
        <authorList>
            <person name="Kim J."/>
            <person name="Kim D.-Y."/>
            <person name="Lee S.-S."/>
        </authorList>
    </citation>
    <scope>NUCLEOTIDE SEQUENCE [LARGE SCALE GENOMIC DNA]</scope>
    <source>
        <strain evidence="6 7">318-1</strain>
    </source>
</reference>
<evidence type="ECO:0000256" key="2">
    <source>
        <dbReference type="ARBA" id="ARBA00038825"/>
    </source>
</evidence>
<dbReference type="Gene3D" id="3.50.50.60">
    <property type="entry name" value="FAD/NAD(P)-binding domain"/>
    <property type="match status" value="2"/>
</dbReference>
<protein>
    <recommendedName>
        <fullName evidence="3">Pyridine nucleotide-disulfide oxidoreductase domain-containing protein 2</fullName>
    </recommendedName>
</protein>
<gene>
    <name evidence="6" type="ORF">E1832_16095</name>
</gene>
<sequence>MATVDHVIIGTGINALVAGALLARKGKKVVLLEREDRAGGCMMTEEATLPGFHHDVMAATFVLFLTSPAYAELAGDLGRHGLEFCHTAHPTAVLRPGGRATVLSMDRAANVAAFNGLAAGDGDRHAADVGGIEADAPFLFALLGGDLWSRGTAKLLAGQAWKRGLNGLKAWIGEALVPARGWLGTNYQSEDIQALWAPWVLHTGLTPESTYSGQIGKVIAFALEAAGAPVVKGGAGRAVDAFRSLIEEKGGQIRTGVDVARILVEGGRATGVETAGGEKIMAGSVLASVAPGQLYGRLLRDHAQPEEQAGARAYRHGRGNFQLHFALDRAPDWRAEGLDDVALIHLSDGIDAVSKSANEAERGMIPQTPTICVGQPHRLDPSRCPEGKAILWLQIPDAPRVIKGDAAGEIETNGTWDEATREAYADRIEAILAAHIRDFDKIRLARRAYSPADLEAMNMNLVGGDPYGGQCGIDQFFVFRPFPGSRNGTTPVKGLTHIGASTHPGPGLGGGSGFNAAKRLGG</sequence>
<feature type="domain" description="Amine oxidase" evidence="5">
    <location>
        <begin position="16"/>
        <end position="390"/>
    </location>
</feature>
<organism evidence="6 7">
    <name type="scientific">Antarcticimicrobium luteum</name>
    <dbReference type="NCBI Taxonomy" id="2547397"/>
    <lineage>
        <taxon>Bacteria</taxon>
        <taxon>Pseudomonadati</taxon>
        <taxon>Pseudomonadota</taxon>
        <taxon>Alphaproteobacteria</taxon>
        <taxon>Rhodobacterales</taxon>
        <taxon>Paracoccaceae</taxon>
        <taxon>Antarcticimicrobium</taxon>
    </lineage>
</organism>
<keyword evidence="7" id="KW-1185">Reference proteome</keyword>
<evidence type="ECO:0000259" key="5">
    <source>
        <dbReference type="Pfam" id="PF01593"/>
    </source>
</evidence>
<accession>A0A4R5UWZ1</accession>
<evidence type="ECO:0000313" key="7">
    <source>
        <dbReference type="Proteomes" id="UP000295301"/>
    </source>
</evidence>
<proteinExistence type="predicted"/>
<dbReference type="SUPFAM" id="SSF51905">
    <property type="entry name" value="FAD/NAD(P)-binding domain"/>
    <property type="match status" value="1"/>
</dbReference>
<comment type="subunit">
    <text evidence="2">Interacts with COX5B; this interaction may contribute to localize PYROXD2 to the inner face of the inner mitochondrial membrane.</text>
</comment>
<comment type="function">
    <text evidence="1">Probable oxidoreductase that may play a role as regulator of mitochondrial function.</text>
</comment>
<comment type="caution">
    <text evidence="6">The sequence shown here is derived from an EMBL/GenBank/DDBJ whole genome shotgun (WGS) entry which is preliminary data.</text>
</comment>
<dbReference type="AlphaFoldDB" id="A0A4R5UWZ1"/>
<dbReference type="Pfam" id="PF01593">
    <property type="entry name" value="Amino_oxidase"/>
    <property type="match status" value="1"/>
</dbReference>
<dbReference type="InterPro" id="IPR002937">
    <property type="entry name" value="Amino_oxidase"/>
</dbReference>
<evidence type="ECO:0000313" key="6">
    <source>
        <dbReference type="EMBL" id="TDK43799.1"/>
    </source>
</evidence>
<dbReference type="RefSeq" id="WP_133360798.1">
    <property type="nucleotide sequence ID" value="NZ_SMUV01000071.1"/>
</dbReference>
<dbReference type="EMBL" id="SMUV01000071">
    <property type="protein sequence ID" value="TDK43799.1"/>
    <property type="molecule type" value="Genomic_DNA"/>
</dbReference>